<dbReference type="PANTHER" id="PTHR28079:SF1">
    <property type="entry name" value="RNA POLYMERASE I-SPECIFIC TRANSCRIPTION INITIATION FACTOR RRN5"/>
    <property type="match status" value="1"/>
</dbReference>
<feature type="compositionally biased region" description="Basic and acidic residues" evidence="1">
    <location>
        <begin position="470"/>
        <end position="484"/>
    </location>
</feature>
<dbReference type="GO" id="GO:0006361">
    <property type="term" value="P:transcription initiation at RNA polymerase I promoter"/>
    <property type="evidence" value="ECO:0007669"/>
    <property type="project" value="TreeGrafter"/>
</dbReference>
<dbReference type="EMBL" id="CP138894">
    <property type="protein sequence ID" value="WPK23167.1"/>
    <property type="molecule type" value="Genomic_DNA"/>
</dbReference>
<sequence length="691" mass="78504">MSSSDIEGHDANPDAKDSLPRSNRSQELDEEYCEFFSDSVTEFFSLSYLQTSRPKKRTPARFVPQPSKITLNSSYYCPLSSAVGESVSLLDDEHSMTEITTQNPVQNDFSFDNKDTIHLPGTFWTSQEKDTFFNCLARFTIHRSEEFLPHLPSKSQADILAYYNLLANELRHLKNFGYIEDDVETGRVAVKTYPSSVPYSEVPIAHEVDEEYIEYEEDQSILLGTKDHVAATKRASKRKNFFSQYVKDAESRNALLIDEENANGLAKIYRANQITPTVAGRKSCRFSLASYFLIEQLVKLRTRQILENIIYNKTTVFDGQNEDTGLLHGAKILVNTGDVYKSIVDTLIFETSVGSKSRYRDGKYPFLDQYWRKVVQSLDIDLESHEPGPQMSRKKFLAFEQYSEPVLGDKHFMHPVDAKSSDSDDWNEMMIYGARGVLEANADSEGSSDVEIEVSGNEAPEVVGSNNNVSRRDTFQSHTDHDHGSIASLANNESEKSAPVIKNEPEEALFVTETERQNHCNGCNDTESVVVATVGEDELAASSMLDSADNDDESFCAENESMILRNTSVSNCTDVQSFIPLKDGLDPPLSIPNGQMSRFMSPEELVQKPTRVPTKRILQDYLLEDALLKDEEKELEALDKCRDYKYMRTMRKRLRLNADESIEELEFCRANKESTIIENLNKLWDRSYTFY</sequence>
<dbReference type="GO" id="GO:0001181">
    <property type="term" value="F:RNA polymerase I general transcription initiation factor activity"/>
    <property type="evidence" value="ECO:0007669"/>
    <property type="project" value="TreeGrafter"/>
</dbReference>
<evidence type="ECO:0000256" key="1">
    <source>
        <dbReference type="SAM" id="MobiDB-lite"/>
    </source>
</evidence>
<dbReference type="GO" id="GO:0000500">
    <property type="term" value="C:RNA polymerase I upstream activating factor complex"/>
    <property type="evidence" value="ECO:0007669"/>
    <property type="project" value="InterPro"/>
</dbReference>
<organism evidence="2 3">
    <name type="scientific">Australozyma saopauloensis</name>
    <dbReference type="NCBI Taxonomy" id="291208"/>
    <lineage>
        <taxon>Eukaryota</taxon>
        <taxon>Fungi</taxon>
        <taxon>Dikarya</taxon>
        <taxon>Ascomycota</taxon>
        <taxon>Saccharomycotina</taxon>
        <taxon>Pichiomycetes</taxon>
        <taxon>Metschnikowiaceae</taxon>
        <taxon>Australozyma</taxon>
    </lineage>
</organism>
<proteinExistence type="predicted"/>
<dbReference type="AlphaFoldDB" id="A0AAX4H3Z9"/>
<accession>A0AAX4H3Z9</accession>
<keyword evidence="3" id="KW-1185">Reference proteome</keyword>
<gene>
    <name evidence="2" type="ORF">PUMCH_000394</name>
</gene>
<feature type="region of interest" description="Disordered" evidence="1">
    <location>
        <begin position="1"/>
        <end position="25"/>
    </location>
</feature>
<protein>
    <recommendedName>
        <fullName evidence="4">SANT domain-containing protein</fullName>
    </recommendedName>
</protein>
<dbReference type="GeneID" id="88171463"/>
<evidence type="ECO:0000313" key="2">
    <source>
        <dbReference type="EMBL" id="WPK23167.1"/>
    </source>
</evidence>
<dbReference type="InterPro" id="IPR039601">
    <property type="entry name" value="Rrn5"/>
</dbReference>
<reference evidence="2 3" key="1">
    <citation type="submission" date="2023-10" db="EMBL/GenBank/DDBJ databases">
        <title>Draft Genome Sequence of Candida saopaulonensis from a very Premature Infant with Sepsis.</title>
        <authorList>
            <person name="Ning Y."/>
            <person name="Dai R."/>
            <person name="Xiao M."/>
            <person name="Xu Y."/>
            <person name="Yan Q."/>
            <person name="Zhang L."/>
        </authorList>
    </citation>
    <scope>NUCLEOTIDE SEQUENCE [LARGE SCALE GENOMIC DNA]</scope>
    <source>
        <strain evidence="2 3">19XY460</strain>
    </source>
</reference>
<evidence type="ECO:0000313" key="3">
    <source>
        <dbReference type="Proteomes" id="UP001338582"/>
    </source>
</evidence>
<dbReference type="Proteomes" id="UP001338582">
    <property type="component" value="Chromosome 1"/>
</dbReference>
<dbReference type="PANTHER" id="PTHR28079">
    <property type="entry name" value="RNA POLYMERASE I-SPECIFIC TRANSCRIPTION INITIATION FACTOR RRN5"/>
    <property type="match status" value="1"/>
</dbReference>
<dbReference type="KEGG" id="asau:88171463"/>
<evidence type="ECO:0008006" key="4">
    <source>
        <dbReference type="Google" id="ProtNLM"/>
    </source>
</evidence>
<feature type="region of interest" description="Disordered" evidence="1">
    <location>
        <begin position="460"/>
        <end position="501"/>
    </location>
</feature>
<dbReference type="GO" id="GO:0042790">
    <property type="term" value="P:nucleolar large rRNA transcription by RNA polymerase I"/>
    <property type="evidence" value="ECO:0007669"/>
    <property type="project" value="InterPro"/>
</dbReference>
<dbReference type="GO" id="GO:0000182">
    <property type="term" value="F:rDNA binding"/>
    <property type="evidence" value="ECO:0007669"/>
    <property type="project" value="TreeGrafter"/>
</dbReference>
<name>A0AAX4H3Z9_9ASCO</name>
<dbReference type="RefSeq" id="XP_062875554.1">
    <property type="nucleotide sequence ID" value="XM_063019484.1"/>
</dbReference>